<proteinExistence type="predicted"/>
<keyword evidence="2" id="KW-1185">Reference proteome</keyword>
<evidence type="ECO:0000313" key="2">
    <source>
        <dbReference type="Proteomes" id="UP000405357"/>
    </source>
</evidence>
<sequence>MLKQKVMEQAPPDTAKVANEILWGTVQRMFQLIGWQVRKRPIGFRPRIQVLPSVATMVNERSSTDLCRVWSGRDGWAALTLVIDGHTRELQGWHLSRSGKACTASCALEYALIARFGTLGRMPTPF</sequence>
<name>A0ABY6VPY2_9BURK</name>
<dbReference type="InterPro" id="IPR012337">
    <property type="entry name" value="RNaseH-like_sf"/>
</dbReference>
<accession>A0ABY6VPY2</accession>
<reference evidence="1 2" key="1">
    <citation type="submission" date="2019-08" db="EMBL/GenBank/DDBJ databases">
        <authorList>
            <person name="Peeters C."/>
        </authorList>
    </citation>
    <scope>NUCLEOTIDE SEQUENCE [LARGE SCALE GENOMIC DNA]</scope>
    <source>
        <strain evidence="1 2">LMG 31014</strain>
    </source>
</reference>
<gene>
    <name evidence="1" type="ORF">PSO31014_00766</name>
</gene>
<evidence type="ECO:0000313" key="1">
    <source>
        <dbReference type="EMBL" id="VVD74037.1"/>
    </source>
</evidence>
<dbReference type="SUPFAM" id="SSF53098">
    <property type="entry name" value="Ribonuclease H-like"/>
    <property type="match status" value="1"/>
</dbReference>
<dbReference type="RefSeq" id="WP_246176209.1">
    <property type="nucleotide sequence ID" value="NZ_CABPSG010000001.1"/>
</dbReference>
<comment type="caution">
    <text evidence="1">The sequence shown here is derived from an EMBL/GenBank/DDBJ whole genome shotgun (WGS) entry which is preliminary data.</text>
</comment>
<organism evidence="1 2">
    <name type="scientific">Pandoraea soli</name>
    <dbReference type="NCBI Taxonomy" id="2508293"/>
    <lineage>
        <taxon>Bacteria</taxon>
        <taxon>Pseudomonadati</taxon>
        <taxon>Pseudomonadota</taxon>
        <taxon>Betaproteobacteria</taxon>
        <taxon>Burkholderiales</taxon>
        <taxon>Burkholderiaceae</taxon>
        <taxon>Pandoraea</taxon>
    </lineage>
</organism>
<protein>
    <submittedName>
        <fullName evidence="1">Integrase</fullName>
    </submittedName>
</protein>
<dbReference type="EMBL" id="CABPSG010000001">
    <property type="protein sequence ID" value="VVD74037.1"/>
    <property type="molecule type" value="Genomic_DNA"/>
</dbReference>
<dbReference type="Proteomes" id="UP000405357">
    <property type="component" value="Unassembled WGS sequence"/>
</dbReference>